<feature type="repeat" description="ANK" evidence="4">
    <location>
        <begin position="1025"/>
        <end position="1057"/>
    </location>
</feature>
<comment type="caution">
    <text evidence="9">The sequence shown here is derived from an EMBL/GenBank/DDBJ whole genome shotgun (WGS) entry which is preliminary data.</text>
</comment>
<feature type="repeat" description="ANK" evidence="4">
    <location>
        <begin position="1226"/>
        <end position="1258"/>
    </location>
</feature>
<dbReference type="Proteomes" id="UP000078397">
    <property type="component" value="Unassembled WGS sequence"/>
</dbReference>
<feature type="domain" description="GPI inositol-deacylase winged helix" evidence="7">
    <location>
        <begin position="676"/>
        <end position="753"/>
    </location>
</feature>
<feature type="repeat" description="ANK" evidence="4">
    <location>
        <begin position="884"/>
        <end position="916"/>
    </location>
</feature>
<dbReference type="Pfam" id="PF24883">
    <property type="entry name" value="NPHP3_N"/>
    <property type="match status" value="1"/>
</dbReference>
<dbReference type="InterPro" id="IPR056884">
    <property type="entry name" value="NPHP3-like_N"/>
</dbReference>
<feature type="repeat" description="ANK" evidence="4">
    <location>
        <begin position="1193"/>
        <end position="1225"/>
    </location>
</feature>
<evidence type="ECO:0000256" key="6">
    <source>
        <dbReference type="SAM" id="MobiDB-lite"/>
    </source>
</evidence>
<evidence type="ECO:0000259" key="7">
    <source>
        <dbReference type="Pfam" id="PF22939"/>
    </source>
</evidence>
<evidence type="ECO:0000313" key="9">
    <source>
        <dbReference type="EMBL" id="OAQ67691.1"/>
    </source>
</evidence>
<evidence type="ECO:0000256" key="3">
    <source>
        <dbReference type="ARBA" id="ARBA00023043"/>
    </source>
</evidence>
<reference evidence="9 10" key="1">
    <citation type="journal article" date="2016" name="PLoS Pathog.">
        <title>Biosynthesis of antibiotic leucinostatins in bio-control fungus Purpureocillium lilacinum and their inhibition on phytophthora revealed by genome mining.</title>
        <authorList>
            <person name="Wang G."/>
            <person name="Liu Z."/>
            <person name="Lin R."/>
            <person name="Li E."/>
            <person name="Mao Z."/>
            <person name="Ling J."/>
            <person name="Yang Y."/>
            <person name="Yin W.B."/>
            <person name="Xie B."/>
        </authorList>
    </citation>
    <scope>NUCLEOTIDE SEQUENCE [LARGE SCALE GENOMIC DNA]</scope>
    <source>
        <strain evidence="9">170</strain>
    </source>
</reference>
<dbReference type="EMBL" id="LSBJ02000003">
    <property type="protein sequence ID" value="OAQ67691.1"/>
    <property type="molecule type" value="Genomic_DNA"/>
</dbReference>
<dbReference type="SUPFAM" id="SSF48403">
    <property type="entry name" value="Ankyrin repeat"/>
    <property type="match status" value="3"/>
</dbReference>
<dbReference type="OrthoDB" id="194358at2759"/>
<feature type="repeat" description="ANK" evidence="4">
    <location>
        <begin position="1393"/>
        <end position="1425"/>
    </location>
</feature>
<dbReference type="Gene3D" id="3.40.50.300">
    <property type="entry name" value="P-loop containing nucleotide triphosphate hydrolases"/>
    <property type="match status" value="1"/>
</dbReference>
<accession>A0A179FRC5</accession>
<feature type="region of interest" description="Disordered" evidence="6">
    <location>
        <begin position="1597"/>
        <end position="1616"/>
    </location>
</feature>
<evidence type="ECO:0000256" key="4">
    <source>
        <dbReference type="PROSITE-ProRule" id="PRU00023"/>
    </source>
</evidence>
<name>A0A179FRC5_METCM</name>
<dbReference type="GO" id="GO:0019706">
    <property type="term" value="F:protein-cysteine S-palmitoyltransferase activity"/>
    <property type="evidence" value="ECO:0007669"/>
    <property type="project" value="UniProtKB-EC"/>
</dbReference>
<dbReference type="SUPFAM" id="SSF53167">
    <property type="entry name" value="Purine and uridine phosphorylases"/>
    <property type="match status" value="1"/>
</dbReference>
<gene>
    <name evidence="9" type="ORF">VFPPC_04046</name>
</gene>
<feature type="repeat" description="ANK" evidence="4">
    <location>
        <begin position="954"/>
        <end position="986"/>
    </location>
</feature>
<dbReference type="SMART" id="SM00248">
    <property type="entry name" value="ANK"/>
    <property type="match status" value="22"/>
</dbReference>
<dbReference type="PRINTS" id="PR01415">
    <property type="entry name" value="ANKYRIN"/>
</dbReference>
<feature type="repeat" description="ANK" evidence="4">
    <location>
        <begin position="1159"/>
        <end position="1183"/>
    </location>
</feature>
<dbReference type="PROSITE" id="PS50088">
    <property type="entry name" value="ANK_REPEAT"/>
    <property type="match status" value="13"/>
</dbReference>
<feature type="repeat" description="ANK" evidence="4">
    <location>
        <begin position="921"/>
        <end position="953"/>
    </location>
</feature>
<dbReference type="STRING" id="1380566.A0A179FRC5"/>
<feature type="domain" description="Nephrocystin 3-like N-terminal" evidence="8">
    <location>
        <begin position="395"/>
        <end position="562"/>
    </location>
</feature>
<dbReference type="Gene3D" id="3.40.50.1580">
    <property type="entry name" value="Nucleoside phosphorylase domain"/>
    <property type="match status" value="1"/>
</dbReference>
<organism evidence="9 10">
    <name type="scientific">Pochonia chlamydosporia 170</name>
    <dbReference type="NCBI Taxonomy" id="1380566"/>
    <lineage>
        <taxon>Eukaryota</taxon>
        <taxon>Fungi</taxon>
        <taxon>Dikarya</taxon>
        <taxon>Ascomycota</taxon>
        <taxon>Pezizomycotina</taxon>
        <taxon>Sordariomycetes</taxon>
        <taxon>Hypocreomycetidae</taxon>
        <taxon>Hypocreales</taxon>
        <taxon>Clavicipitaceae</taxon>
        <taxon>Pochonia</taxon>
    </lineage>
</organism>
<feature type="repeat" description="ANK" evidence="4">
    <location>
        <begin position="1523"/>
        <end position="1555"/>
    </location>
</feature>
<keyword evidence="10" id="KW-1185">Reference proteome</keyword>
<dbReference type="SUPFAM" id="SSF52540">
    <property type="entry name" value="P-loop containing nucleoside triphosphate hydrolases"/>
    <property type="match status" value="1"/>
</dbReference>
<feature type="coiled-coil region" evidence="5">
    <location>
        <begin position="328"/>
        <end position="355"/>
    </location>
</feature>
<evidence type="ECO:0000256" key="1">
    <source>
        <dbReference type="ARBA" id="ARBA00012210"/>
    </source>
</evidence>
<proteinExistence type="predicted"/>
<dbReference type="KEGG" id="pchm:VFPPC_04046"/>
<sequence length="1624" mass="178303">MTFPQFDNSQYSVGWIAALPHERAAAEVMLDEEHAPPQRKHENDNNIYTLGAITGPNGKHNVVIASLPSGRYGITPAGTAATQMLSSFPAIKFGLMLGIGGGVPSSDNDIRLGDVVVSQPDGSFGGVRQYDCGKATTQGFEERGALNSPPRVLLNAMAALQSEHEKKGSAVPSILQSVYAKYPLMAKPRSGPGYIYQGVSNDRLFLPEYLHQNNKKNCSDCDKVNEVDRSERSDEDPYIHYGTIASGNMVVKDAQIRDLISGTCLCFETEAAGLMNDFPCLVIRGICDYCDSHKNDRWQRYAAATAAAYAKELLRITDVVDVTGTPEARKVMHELQRVNQSLQRVNENVVQIQTEVKEGFGDLRAARERTDILEWLTPMDYDLQQSDFLSKRQKGTGEWLLRSDEFQNWIKQTEHTLFCPGIPGAGKTIISSIVVDHLIEKFGYDTDVGIAYIYCSYQPHQEQRPEDLLASIVKRLAQKKPEMLSELKIFYDHHKVNGIRPSFEDYIKFLQSCVKLFSKVFIVIDALDEYHASDNATWKRILVLKELTVRGAASINLFATSRSISEVTSEFKGCTWKEIRAQDGDIQTYLNERIPQFRAALQFAERPELQDTIRKDLIEAADGMFLVAKMLVDSLVSLPTLGHIIESMKDLPRGESGLITMYKKAMERIDGQDGECRRIAKQVLSWVTYAKRALSTTEVQHAVAVHARQKKLDKDFLPEIKVLDSLCAGLITVDKNSDIIRLVHYTTQEYLESSRSLPIAHGDIATTCVTYLSFDAFAGGACANTDGLKQRFQSNPLYGYATLHWGYHAREAAVDAAKLMPFLRDKEKVRAAGQAMLASTPDSETMLVPKRSSKPTGIHLAAYFGLKEAMTIMLRDGATTQLDDQPTPLAFASVNGHVSVVRLLLSHGAHPDSKKDDKSFSPRTPLWLAAVKGHVKVVELLIAKGADPNVRDDEGRTPILQAAARGHQEVVKLLIANGVDPDTQSAGKSYVKCTPLSFAAANNHQAIVHILLGTGRVDVNSLDFSGWTPLFYAAEKGHEAVMKLLLANGAHPDLTDISKRTPLSITAEGGHHAVVRLLLADSRVDPHVEDDCGRTPLSYAVWSGDESSVEQLLQRGVNLNCADIDGRTALCLAAGTGHEGIIKTLLGKDGVLPDPKDKGGRTPLCLAAKQGYTGVVKLLLNTGKVNLDHKDNTDCTPLLLATEKAQNAVVELLVLSGANPELADKDGRTPILCAAENGNEQAIRMLLDLGVSFSPQDKEQRNLLWWAAEKGYEAIVRELLESGAEEVRDSKFSQTPLSCAAERGHSTVVKLLIAHGSDPDSGDKDGRTPLSWAVECKHKSVVEMLLANDKVNPDAADRSSRTPLSYAAWTGDLVFIQLLLQQRTVKINSADKSGRTPLSFAAEKGHLPAAKFLLARGAYVDLSESEHSTPIVLAKRCNHQEIVDLLLDRLAITRDIPYRPRTSLLWAVESGYEVLVKFLLENGANVNSLDWDESTPLFRAKSVPIAKLLIEFGADVNHQNKSYRWTPLMNAVITADVSVVEFLLQNGAEVDAVNSDGRTAMVLACQRGHEGVVKMLLQHGADPKLVKNWASRFPGVSAQSVDEPDSATGSSGGSRSLVARLLRR</sequence>
<dbReference type="GeneID" id="28847454"/>
<evidence type="ECO:0000313" key="10">
    <source>
        <dbReference type="Proteomes" id="UP000078397"/>
    </source>
</evidence>
<feature type="repeat" description="ANK" evidence="4">
    <location>
        <begin position="1459"/>
        <end position="1491"/>
    </location>
</feature>
<keyword evidence="2" id="KW-0677">Repeat</keyword>
<feature type="repeat" description="ANK" evidence="4">
    <location>
        <begin position="1556"/>
        <end position="1588"/>
    </location>
</feature>
<dbReference type="InterPro" id="IPR054471">
    <property type="entry name" value="GPIID_WHD"/>
</dbReference>
<keyword evidence="5" id="KW-0175">Coiled coil</keyword>
<dbReference type="InterPro" id="IPR002110">
    <property type="entry name" value="Ankyrin_rpt"/>
</dbReference>
<evidence type="ECO:0000256" key="2">
    <source>
        <dbReference type="ARBA" id="ARBA00022737"/>
    </source>
</evidence>
<dbReference type="Pfam" id="PF00023">
    <property type="entry name" value="Ank"/>
    <property type="match status" value="2"/>
</dbReference>
<dbReference type="PROSITE" id="PS50297">
    <property type="entry name" value="ANK_REP_REGION"/>
    <property type="match status" value="12"/>
</dbReference>
<keyword evidence="3 4" id="KW-0040">ANK repeat</keyword>
<dbReference type="InterPro" id="IPR035994">
    <property type="entry name" value="Nucleoside_phosphorylase_sf"/>
</dbReference>
<dbReference type="GO" id="GO:0009116">
    <property type="term" value="P:nucleoside metabolic process"/>
    <property type="evidence" value="ECO:0007669"/>
    <property type="project" value="InterPro"/>
</dbReference>
<dbReference type="PANTHER" id="PTHR24161:SF85">
    <property type="entry name" value="PALMITOYLTRANSFERASE HIP14"/>
    <property type="match status" value="1"/>
</dbReference>
<evidence type="ECO:0000259" key="8">
    <source>
        <dbReference type="Pfam" id="PF24883"/>
    </source>
</evidence>
<feature type="repeat" description="ANK" evidence="4">
    <location>
        <begin position="1292"/>
        <end position="1324"/>
    </location>
</feature>
<dbReference type="RefSeq" id="XP_018144541.1">
    <property type="nucleotide sequence ID" value="XM_018283460.1"/>
</dbReference>
<dbReference type="InterPro" id="IPR036770">
    <property type="entry name" value="Ankyrin_rpt-contain_sf"/>
</dbReference>
<dbReference type="Gene3D" id="1.25.40.20">
    <property type="entry name" value="Ankyrin repeat-containing domain"/>
    <property type="match status" value="5"/>
</dbReference>
<dbReference type="PANTHER" id="PTHR24161">
    <property type="entry name" value="ANK_REP_REGION DOMAIN-CONTAINING PROTEIN-RELATED"/>
    <property type="match status" value="1"/>
</dbReference>
<protein>
    <recommendedName>
        <fullName evidence="1">protein S-acyltransferase</fullName>
        <ecNumber evidence="1">2.3.1.225</ecNumber>
    </recommendedName>
</protein>
<feature type="repeat" description="ANK" evidence="4">
    <location>
        <begin position="1092"/>
        <end position="1124"/>
    </location>
</feature>
<dbReference type="Pfam" id="PF12796">
    <property type="entry name" value="Ank_2"/>
    <property type="match status" value="8"/>
</dbReference>
<dbReference type="InterPro" id="IPR027417">
    <property type="entry name" value="P-loop_NTPase"/>
</dbReference>
<dbReference type="EC" id="2.3.1.225" evidence="1"/>
<evidence type="ECO:0000256" key="5">
    <source>
        <dbReference type="SAM" id="Coils"/>
    </source>
</evidence>
<dbReference type="Pfam" id="PF22939">
    <property type="entry name" value="WHD_GPIID"/>
    <property type="match status" value="1"/>
</dbReference>